<dbReference type="PRINTS" id="PR00985">
    <property type="entry name" value="TRNASYNTHLEU"/>
</dbReference>
<evidence type="ECO:0000256" key="4">
    <source>
        <dbReference type="ARBA" id="ARBA00022741"/>
    </source>
</evidence>
<protein>
    <recommendedName>
        <fullName evidence="9">Leucine--tRNA ligase</fullName>
        <ecNumber evidence="9">6.1.1.4</ecNumber>
    </recommendedName>
    <alternativeName>
        <fullName evidence="9">Leucyl-tRNA synthetase</fullName>
        <shortName evidence="9">LeuRS</shortName>
    </alternativeName>
</protein>
<keyword evidence="3 9" id="KW-0436">Ligase</keyword>
<dbReference type="Pfam" id="PF00133">
    <property type="entry name" value="tRNA-synt_1"/>
    <property type="match status" value="1"/>
</dbReference>
<dbReference type="GO" id="GO:0005829">
    <property type="term" value="C:cytosol"/>
    <property type="evidence" value="ECO:0007669"/>
    <property type="project" value="TreeGrafter"/>
</dbReference>
<evidence type="ECO:0000256" key="2">
    <source>
        <dbReference type="ARBA" id="ARBA00022490"/>
    </source>
</evidence>
<dbReference type="Pfam" id="PF09334">
    <property type="entry name" value="tRNA-synt_1g"/>
    <property type="match status" value="1"/>
</dbReference>
<feature type="short sequence motif" description="'KMSKS' region" evidence="9">
    <location>
        <begin position="580"/>
        <end position="584"/>
    </location>
</feature>
<dbReference type="AlphaFoldDB" id="A0A9E2KWY5"/>
<dbReference type="Proteomes" id="UP000824247">
    <property type="component" value="Unassembled WGS sequence"/>
</dbReference>
<evidence type="ECO:0000256" key="5">
    <source>
        <dbReference type="ARBA" id="ARBA00022840"/>
    </source>
</evidence>
<dbReference type="FunFam" id="3.40.50.620:FF:000056">
    <property type="entry name" value="Leucine--tRNA ligase"/>
    <property type="match status" value="1"/>
</dbReference>
<dbReference type="FunFam" id="3.40.50.620:FF:000077">
    <property type="entry name" value="Leucine--tRNA ligase"/>
    <property type="match status" value="1"/>
</dbReference>
<evidence type="ECO:0000256" key="10">
    <source>
        <dbReference type="RuleBase" id="RU363035"/>
    </source>
</evidence>
<dbReference type="GO" id="GO:0006429">
    <property type="term" value="P:leucyl-tRNA aminoacylation"/>
    <property type="evidence" value="ECO:0007669"/>
    <property type="project" value="UniProtKB-UniRule"/>
</dbReference>
<feature type="domain" description="Methionyl/Leucyl tRNA synthetase" evidence="13">
    <location>
        <begin position="37"/>
        <end position="169"/>
    </location>
</feature>
<dbReference type="InterPro" id="IPR014729">
    <property type="entry name" value="Rossmann-like_a/b/a_fold"/>
</dbReference>
<dbReference type="InterPro" id="IPR009080">
    <property type="entry name" value="tRNAsynth_Ia_anticodon-bd"/>
</dbReference>
<dbReference type="SUPFAM" id="SSF47323">
    <property type="entry name" value="Anticodon-binding domain of a subclass of class I aminoacyl-tRNA synthetases"/>
    <property type="match status" value="1"/>
</dbReference>
<comment type="similarity">
    <text evidence="1 9 10">Belongs to the class-I aminoacyl-tRNA synthetase family.</text>
</comment>
<organism evidence="15 16">
    <name type="scientific">Candidatus Ureaplasma intestinipullorum</name>
    <dbReference type="NCBI Taxonomy" id="2838770"/>
    <lineage>
        <taxon>Bacteria</taxon>
        <taxon>Bacillati</taxon>
        <taxon>Mycoplasmatota</taxon>
        <taxon>Mycoplasmoidales</taxon>
        <taxon>Mycoplasmoidaceae</taxon>
        <taxon>Ureaplasma</taxon>
    </lineage>
</organism>
<accession>A0A9E2KWY5</accession>
<keyword evidence="4 9" id="KW-0547">Nucleotide-binding</keyword>
<dbReference type="Gene3D" id="3.40.50.620">
    <property type="entry name" value="HUPs"/>
    <property type="match status" value="2"/>
</dbReference>
<reference evidence="15" key="2">
    <citation type="submission" date="2021-04" db="EMBL/GenBank/DDBJ databases">
        <authorList>
            <person name="Gilroy R."/>
        </authorList>
    </citation>
    <scope>NUCLEOTIDE SEQUENCE</scope>
    <source>
        <strain evidence="15">A5-1222</strain>
    </source>
</reference>
<comment type="subcellular location">
    <subcellularLocation>
        <location evidence="9">Cytoplasm</location>
    </subcellularLocation>
</comment>
<gene>
    <name evidence="9 15" type="primary">leuS</name>
    <name evidence="15" type="ORF">H9897_02255</name>
</gene>
<dbReference type="PANTHER" id="PTHR43740">
    <property type="entry name" value="LEUCYL-TRNA SYNTHETASE"/>
    <property type="match status" value="1"/>
</dbReference>
<evidence type="ECO:0000259" key="14">
    <source>
        <dbReference type="Pfam" id="PF13603"/>
    </source>
</evidence>
<dbReference type="InterPro" id="IPR002300">
    <property type="entry name" value="aa-tRNA-synth_Ia"/>
</dbReference>
<dbReference type="InterPro" id="IPR009008">
    <property type="entry name" value="Val/Leu/Ile-tRNA-synth_edit"/>
</dbReference>
<reference evidence="15" key="1">
    <citation type="journal article" date="2021" name="PeerJ">
        <title>Extensive microbial diversity within the chicken gut microbiome revealed by metagenomics and culture.</title>
        <authorList>
            <person name="Gilroy R."/>
            <person name="Ravi A."/>
            <person name="Getino M."/>
            <person name="Pursley I."/>
            <person name="Horton D.L."/>
            <person name="Alikhan N.F."/>
            <person name="Baker D."/>
            <person name="Gharbi K."/>
            <person name="Hall N."/>
            <person name="Watson M."/>
            <person name="Adriaenssens E.M."/>
            <person name="Foster-Nyarko E."/>
            <person name="Jarju S."/>
            <person name="Secka A."/>
            <person name="Antonio M."/>
            <person name="Oren A."/>
            <person name="Chaudhuri R.R."/>
            <person name="La Ragione R."/>
            <person name="Hildebrand F."/>
            <person name="Pallen M.J."/>
        </authorList>
    </citation>
    <scope>NUCLEOTIDE SEQUENCE</scope>
    <source>
        <strain evidence="15">A5-1222</strain>
    </source>
</reference>
<comment type="caution">
    <text evidence="15">The sequence shown here is derived from an EMBL/GenBank/DDBJ whole genome shotgun (WGS) entry which is preliminary data.</text>
</comment>
<feature type="domain" description="Leucyl-tRNA synthetase editing" evidence="14">
    <location>
        <begin position="223"/>
        <end position="399"/>
    </location>
</feature>
<dbReference type="Gene3D" id="1.10.730.10">
    <property type="entry name" value="Isoleucyl-tRNA Synthetase, Domain 1"/>
    <property type="match status" value="1"/>
</dbReference>
<dbReference type="Gene3D" id="3.10.20.590">
    <property type="match status" value="1"/>
</dbReference>
<evidence type="ECO:0000259" key="11">
    <source>
        <dbReference type="Pfam" id="PF00133"/>
    </source>
</evidence>
<dbReference type="InterPro" id="IPR025709">
    <property type="entry name" value="Leu_tRNA-synth_edit"/>
</dbReference>
<comment type="catalytic activity">
    <reaction evidence="8 9">
        <text>tRNA(Leu) + L-leucine + ATP = L-leucyl-tRNA(Leu) + AMP + diphosphate</text>
        <dbReference type="Rhea" id="RHEA:11688"/>
        <dbReference type="Rhea" id="RHEA-COMP:9613"/>
        <dbReference type="Rhea" id="RHEA-COMP:9622"/>
        <dbReference type="ChEBI" id="CHEBI:30616"/>
        <dbReference type="ChEBI" id="CHEBI:33019"/>
        <dbReference type="ChEBI" id="CHEBI:57427"/>
        <dbReference type="ChEBI" id="CHEBI:78442"/>
        <dbReference type="ChEBI" id="CHEBI:78494"/>
        <dbReference type="ChEBI" id="CHEBI:456215"/>
        <dbReference type="EC" id="6.1.1.4"/>
    </reaction>
</comment>
<evidence type="ECO:0000256" key="3">
    <source>
        <dbReference type="ARBA" id="ARBA00022598"/>
    </source>
</evidence>
<dbReference type="EC" id="6.1.1.4" evidence="9"/>
<keyword evidence="2 9" id="KW-0963">Cytoplasm</keyword>
<evidence type="ECO:0000259" key="12">
    <source>
        <dbReference type="Pfam" id="PF08264"/>
    </source>
</evidence>
<evidence type="ECO:0000256" key="9">
    <source>
        <dbReference type="HAMAP-Rule" id="MF_00049"/>
    </source>
</evidence>
<evidence type="ECO:0000256" key="8">
    <source>
        <dbReference type="ARBA" id="ARBA00047469"/>
    </source>
</evidence>
<dbReference type="SUPFAM" id="SSF50677">
    <property type="entry name" value="ValRS/IleRS/LeuRS editing domain"/>
    <property type="match status" value="1"/>
</dbReference>
<comment type="caution">
    <text evidence="9">Lacks conserved residue(s) required for the propagation of feature annotation.</text>
</comment>
<evidence type="ECO:0000256" key="7">
    <source>
        <dbReference type="ARBA" id="ARBA00023146"/>
    </source>
</evidence>
<keyword evidence="7 9" id="KW-0030">Aminoacyl-tRNA synthetase</keyword>
<dbReference type="FunFam" id="1.10.730.10:FF:000002">
    <property type="entry name" value="Leucine--tRNA ligase"/>
    <property type="match status" value="1"/>
</dbReference>
<keyword evidence="5 9" id="KW-0067">ATP-binding</keyword>
<dbReference type="Pfam" id="PF08264">
    <property type="entry name" value="Anticodon_1"/>
    <property type="match status" value="1"/>
</dbReference>
<dbReference type="HAMAP" id="MF_00049_B">
    <property type="entry name" value="Leu_tRNA_synth_B"/>
    <property type="match status" value="1"/>
</dbReference>
<evidence type="ECO:0000256" key="1">
    <source>
        <dbReference type="ARBA" id="ARBA00005594"/>
    </source>
</evidence>
<feature type="domain" description="Methionyl/Valyl/Leucyl/Isoleucyl-tRNA synthetase anticodon-binding" evidence="12">
    <location>
        <begin position="656"/>
        <end position="770"/>
    </location>
</feature>
<dbReference type="Pfam" id="PF13603">
    <property type="entry name" value="tRNA-synt_1_2"/>
    <property type="match status" value="1"/>
</dbReference>
<dbReference type="GO" id="GO:0004823">
    <property type="term" value="F:leucine-tRNA ligase activity"/>
    <property type="evidence" value="ECO:0007669"/>
    <property type="project" value="UniProtKB-UniRule"/>
</dbReference>
<dbReference type="GO" id="GO:0005524">
    <property type="term" value="F:ATP binding"/>
    <property type="evidence" value="ECO:0007669"/>
    <property type="project" value="UniProtKB-UniRule"/>
</dbReference>
<evidence type="ECO:0000256" key="6">
    <source>
        <dbReference type="ARBA" id="ARBA00022917"/>
    </source>
</evidence>
<dbReference type="InterPro" id="IPR002302">
    <property type="entry name" value="Leu-tRNA-ligase"/>
</dbReference>
<dbReference type="NCBIfam" id="TIGR00396">
    <property type="entry name" value="leuS_bact"/>
    <property type="match status" value="1"/>
</dbReference>
<evidence type="ECO:0000313" key="15">
    <source>
        <dbReference type="EMBL" id="MBU3830954.1"/>
    </source>
</evidence>
<feature type="binding site" evidence="9">
    <location>
        <position position="583"/>
    </location>
    <ligand>
        <name>ATP</name>
        <dbReference type="ChEBI" id="CHEBI:30616"/>
    </ligand>
</feature>
<name>A0A9E2KWY5_9BACT</name>
<evidence type="ECO:0000313" key="16">
    <source>
        <dbReference type="Proteomes" id="UP000824247"/>
    </source>
</evidence>
<dbReference type="InterPro" id="IPR001412">
    <property type="entry name" value="aa-tRNA-synth_I_CS"/>
</dbReference>
<dbReference type="InterPro" id="IPR015413">
    <property type="entry name" value="Methionyl/Leucyl_tRNA_Synth"/>
</dbReference>
<dbReference type="GO" id="GO:0002161">
    <property type="term" value="F:aminoacyl-tRNA deacylase activity"/>
    <property type="evidence" value="ECO:0007669"/>
    <property type="project" value="InterPro"/>
</dbReference>
<dbReference type="PROSITE" id="PS00178">
    <property type="entry name" value="AA_TRNA_LIGASE_I"/>
    <property type="match status" value="1"/>
</dbReference>
<evidence type="ECO:0000259" key="13">
    <source>
        <dbReference type="Pfam" id="PF09334"/>
    </source>
</evidence>
<dbReference type="EMBL" id="JAHLFM010000034">
    <property type="protein sequence ID" value="MBU3830954.1"/>
    <property type="molecule type" value="Genomic_DNA"/>
</dbReference>
<dbReference type="CDD" id="cd07958">
    <property type="entry name" value="Anticodon_Ia_Leu_BEm"/>
    <property type="match status" value="1"/>
</dbReference>
<sequence>MYNHNKIEKKWQEYWIKNQTFKFKDELDKPKFYILDMFPYPSGAGLHVGHPKGYTASDVISRFKRLNGYSVLHPIGWDAFGLPAEQYAVKTNNHPKDFTLLNINNFRKQLISLGFDYDYDKEVNTTDPKYFRWTQWIFIQLYKQGLAEIKDIDVNWCEGLKAVLANEEVVINKNGERVSEIGGFPVVRKPMRQWVLKITQYADKLIDGLDDLDWPESLKNIQKKWIGRTEGTNIKFDIENSSDKIDVFTTRIDTIYGVSYIVLSPKHSLVNKLTTDEHKNEASKYIEEYNKLSDRDIKKDIKNKSGVFLGSYAINPITKQKLPIYISNYVVAGVGTEAVMGVPAHDKNDYEFAKLFNLPIVPVIKTEESLPYLEDGEHINSDILNGLNISEATNKMQKYVIDHNLGNKQVNYKLKDWIFSRQRYWGEPIPVLFDENNQIIIDENLPLLLPELSDFKPSDNGESPLLKAKDWLYVNIDGKLYKRDTNTMPQWAGSCWYYLGYLLKEPNGNYIDLDSQKAKEIFKRWLPVDIYIGGVEHAVLHLLYSRFWHHVLYDIGVVDKPEPFFKMLNQGLILGEDGEKMSKSKGNTINCSETVESHGADTLRVYELFMGPLTVSMPWKTSALDGTRKWLDRVYRLYEMNSENDVEVINDESKLDKNLIVAYNTLVKNITNDMENFRFNIAISNMMVFINQVYKYKQFNNKIMSNFAIMLSCFAPHLGEELFHIINPNASSVAWQEWPKYDESKIQSDTVKIPVSINNKVRDVIEVLIDLDDEQLLEIALKSENVKKNIGTNPIKKTIVVKNKIINIII</sequence>
<keyword evidence="6 9" id="KW-0648">Protein biosynthesis</keyword>
<dbReference type="SUPFAM" id="SSF52374">
    <property type="entry name" value="Nucleotidylyl transferase"/>
    <property type="match status" value="1"/>
</dbReference>
<feature type="domain" description="Aminoacyl-tRNA synthetase class Ia" evidence="11">
    <location>
        <begin position="413"/>
        <end position="606"/>
    </location>
</feature>
<dbReference type="InterPro" id="IPR013155">
    <property type="entry name" value="M/V/L/I-tRNA-synth_anticd-bd"/>
</dbReference>
<proteinExistence type="inferred from homology"/>
<dbReference type="PANTHER" id="PTHR43740:SF2">
    <property type="entry name" value="LEUCINE--TRNA LIGASE, MITOCHONDRIAL"/>
    <property type="match status" value="1"/>
</dbReference>
<dbReference type="CDD" id="cd00812">
    <property type="entry name" value="LeuRS_core"/>
    <property type="match status" value="1"/>
</dbReference>